<reference evidence="11 12" key="1">
    <citation type="submission" date="2017-06" db="EMBL/GenBank/DDBJ databases">
        <authorList>
            <person name="Kim H.J."/>
            <person name="Triplett B.A."/>
        </authorList>
    </citation>
    <scope>NUCLEOTIDE SEQUENCE [LARGE SCALE GENOMIC DNA]</scope>
    <source>
        <strain evidence="11 12">S18795</strain>
    </source>
</reference>
<evidence type="ECO:0000313" key="13">
    <source>
        <dbReference type="Proteomes" id="UP000825066"/>
    </source>
</evidence>
<feature type="transmembrane region" description="Helical" evidence="8">
    <location>
        <begin position="359"/>
        <end position="384"/>
    </location>
</feature>
<evidence type="ECO:0000256" key="5">
    <source>
        <dbReference type="ARBA" id="ARBA00022692"/>
    </source>
</evidence>
<feature type="transmembrane region" description="Helical" evidence="8">
    <location>
        <begin position="223"/>
        <end position="242"/>
    </location>
</feature>
<evidence type="ECO:0000256" key="6">
    <source>
        <dbReference type="ARBA" id="ARBA00022989"/>
    </source>
</evidence>
<dbReference type="InterPro" id="IPR036259">
    <property type="entry name" value="MFS_trans_sf"/>
</dbReference>
<dbReference type="PANTHER" id="PTHR42718">
    <property type="entry name" value="MAJOR FACILITATOR SUPERFAMILY MULTIDRUG TRANSPORTER MFSC"/>
    <property type="match status" value="1"/>
</dbReference>
<keyword evidence="3" id="KW-0813">Transport</keyword>
<evidence type="ECO:0000256" key="3">
    <source>
        <dbReference type="ARBA" id="ARBA00022448"/>
    </source>
</evidence>
<evidence type="ECO:0000259" key="9">
    <source>
        <dbReference type="PROSITE" id="PS50850"/>
    </source>
</evidence>
<dbReference type="Pfam" id="PF07690">
    <property type="entry name" value="MFS_1"/>
    <property type="match status" value="1"/>
</dbReference>
<comment type="subcellular location">
    <subcellularLocation>
        <location evidence="1">Cell membrane</location>
        <topology evidence="1">Multi-pass membrane protein</topology>
    </subcellularLocation>
</comment>
<evidence type="ECO:0000256" key="2">
    <source>
        <dbReference type="ARBA" id="ARBA00008537"/>
    </source>
</evidence>
<evidence type="ECO:0000313" key="10">
    <source>
        <dbReference type="EMBL" id="BCX45539.1"/>
    </source>
</evidence>
<dbReference type="GO" id="GO:0005886">
    <property type="term" value="C:plasma membrane"/>
    <property type="evidence" value="ECO:0007669"/>
    <property type="project" value="UniProtKB-SubCell"/>
</dbReference>
<sequence length="490" mass="50337">MQRFRRPALVLAAYLGTFLASLDISIVNVALPTLQQALHTDMAGLQWVINAYAIALSAVMLSAGPLGDRYGHRRMWLLSVATFTVGSLLCACAGSLSALVAGRAVQGVAGALLIPSAMPILSHAFPEARARARVIGGWSAFSALALVLGPLLGGELVQRAGWPGIFLINLPLGLLALALGAWGIPERRHPQHAALDPAGQLLSIVALAALSYGLIAIGEHGLLAPATLLALGIAAAGLALFGRVERRVARPLLPLDLLAIPGFGVLNLASFVLGFTAYASLFFLSLFFQQAQGHGAAQAGAQLVPQFVLMAVVSLLFGRLAAWIGLRTALVAGYALTGMALCAIATFGPTTAHGQASALLMLLGTGMGLAVPATGMAVMSCVPVERAGIASATMNALRQAGMSLGIALLGSLMGLRAVQQFAAAAQASGQPAMAAQARALILYPALPLPGSQAQAWYRSAMASGFGWAMTVAGVLALLAAFALYRHRKPG</sequence>
<dbReference type="InterPro" id="IPR004638">
    <property type="entry name" value="EmrB-like"/>
</dbReference>
<keyword evidence="6 8" id="KW-1133">Transmembrane helix</keyword>
<feature type="transmembrane region" description="Helical" evidence="8">
    <location>
        <begin position="329"/>
        <end position="347"/>
    </location>
</feature>
<feature type="transmembrane region" description="Helical" evidence="8">
    <location>
        <begin position="165"/>
        <end position="185"/>
    </location>
</feature>
<keyword evidence="5 8" id="KW-0812">Transmembrane</keyword>
<dbReference type="SUPFAM" id="SSF103473">
    <property type="entry name" value="MFS general substrate transporter"/>
    <property type="match status" value="1"/>
</dbReference>
<feature type="transmembrane region" description="Helical" evidence="8">
    <location>
        <begin position="299"/>
        <end position="317"/>
    </location>
</feature>
<dbReference type="Proteomes" id="UP000825066">
    <property type="component" value="Chromosome"/>
</dbReference>
<dbReference type="CDD" id="cd17321">
    <property type="entry name" value="MFS_MMR_MDR_like"/>
    <property type="match status" value="1"/>
</dbReference>
<evidence type="ECO:0000313" key="11">
    <source>
        <dbReference type="EMBL" id="OWR33887.1"/>
    </source>
</evidence>
<dbReference type="EMBL" id="AP024684">
    <property type="protein sequence ID" value="BCX45539.1"/>
    <property type="molecule type" value="Genomic_DNA"/>
</dbReference>
<feature type="domain" description="Major facilitator superfamily (MFS) profile" evidence="9">
    <location>
        <begin position="9"/>
        <end position="488"/>
    </location>
</feature>
<comment type="similarity">
    <text evidence="2">Belongs to the major facilitator superfamily. EmrB family.</text>
</comment>
<gene>
    <name evidence="11" type="ORF">CEE55_09675</name>
    <name evidence="10" type="ORF">STNY_R37590</name>
</gene>
<accession>A0A246KZ88</accession>
<keyword evidence="13" id="KW-1185">Reference proteome</keyword>
<proteinExistence type="inferred from homology"/>
<dbReference type="EMBL" id="NIXP01000061">
    <property type="protein sequence ID" value="OWR33887.1"/>
    <property type="molecule type" value="Genomic_DNA"/>
</dbReference>
<protein>
    <submittedName>
        <fullName evidence="11">MFS transporter</fullName>
    </submittedName>
</protein>
<feature type="transmembrane region" description="Helical" evidence="8">
    <location>
        <begin position="76"/>
        <end position="98"/>
    </location>
</feature>
<name>A0A246KZ88_9GAMM</name>
<dbReference type="GO" id="GO:0022857">
    <property type="term" value="F:transmembrane transporter activity"/>
    <property type="evidence" value="ECO:0007669"/>
    <property type="project" value="InterPro"/>
</dbReference>
<feature type="transmembrane region" description="Helical" evidence="8">
    <location>
        <begin position="465"/>
        <end position="484"/>
    </location>
</feature>
<feature type="transmembrane region" description="Helical" evidence="8">
    <location>
        <begin position="197"/>
        <end position="217"/>
    </location>
</feature>
<feature type="transmembrane region" description="Helical" evidence="8">
    <location>
        <begin position="47"/>
        <end position="64"/>
    </location>
</feature>
<dbReference type="NCBIfam" id="TIGR00711">
    <property type="entry name" value="efflux_EmrB"/>
    <property type="match status" value="1"/>
</dbReference>
<evidence type="ECO:0000256" key="8">
    <source>
        <dbReference type="SAM" id="Phobius"/>
    </source>
</evidence>
<dbReference type="PROSITE" id="PS50850">
    <property type="entry name" value="MFS"/>
    <property type="match status" value="1"/>
</dbReference>
<dbReference type="Gene3D" id="1.20.1720.10">
    <property type="entry name" value="Multidrug resistance protein D"/>
    <property type="match status" value="1"/>
</dbReference>
<feature type="transmembrane region" description="Helical" evidence="8">
    <location>
        <begin position="104"/>
        <end position="122"/>
    </location>
</feature>
<evidence type="ECO:0000256" key="7">
    <source>
        <dbReference type="ARBA" id="ARBA00023136"/>
    </source>
</evidence>
<keyword evidence="4" id="KW-1003">Cell membrane</keyword>
<organism evidence="11 12">
    <name type="scientific">Stenotrophomonas pavanii</name>
    <dbReference type="NCBI Taxonomy" id="487698"/>
    <lineage>
        <taxon>Bacteria</taxon>
        <taxon>Pseudomonadati</taxon>
        <taxon>Pseudomonadota</taxon>
        <taxon>Gammaproteobacteria</taxon>
        <taxon>Lysobacterales</taxon>
        <taxon>Lysobacteraceae</taxon>
        <taxon>Stenotrophomonas</taxon>
    </lineage>
</organism>
<evidence type="ECO:0000256" key="4">
    <source>
        <dbReference type="ARBA" id="ARBA00022475"/>
    </source>
</evidence>
<reference evidence="10 13" key="2">
    <citation type="submission" date="2021-05" db="EMBL/GenBank/DDBJ databases">
        <title>Complete Genome Sequence of Stenotrophomonas pavanii strain Y.</title>
        <authorList>
            <person name="Dohra H."/>
            <person name="Mohad Din A.R.J."/>
            <person name="Suzuki K."/>
            <person name="Fatma A."/>
            <person name="Honjyo M."/>
            <person name="Nishimura T."/>
            <person name="Moriuch R."/>
            <person name="Masuda K."/>
            <person name="Minoura A."/>
            <person name="Tashiro Y."/>
            <person name="Futamata H."/>
        </authorList>
    </citation>
    <scope>NUCLEOTIDE SEQUENCE [LARGE SCALE GENOMIC DNA]</scope>
    <source>
        <strain evidence="10">Berkeley</strain>
        <strain evidence="13">Y</strain>
    </source>
</reference>
<dbReference type="InterPro" id="IPR020846">
    <property type="entry name" value="MFS_dom"/>
</dbReference>
<evidence type="ECO:0000256" key="1">
    <source>
        <dbReference type="ARBA" id="ARBA00004651"/>
    </source>
</evidence>
<evidence type="ECO:0000313" key="12">
    <source>
        <dbReference type="Proteomes" id="UP000197904"/>
    </source>
</evidence>
<dbReference type="RefSeq" id="WP_049471018.1">
    <property type="nucleotide sequence ID" value="NZ_AP024684.1"/>
</dbReference>
<dbReference type="AlphaFoldDB" id="A0A246KZ88"/>
<dbReference type="Gene3D" id="1.20.1250.20">
    <property type="entry name" value="MFS general substrate transporter like domains"/>
    <property type="match status" value="1"/>
</dbReference>
<dbReference type="InterPro" id="IPR011701">
    <property type="entry name" value="MFS"/>
</dbReference>
<feature type="transmembrane region" description="Helical" evidence="8">
    <location>
        <begin position="396"/>
        <end position="415"/>
    </location>
</feature>
<feature type="transmembrane region" description="Helical" evidence="8">
    <location>
        <begin position="263"/>
        <end position="287"/>
    </location>
</feature>
<dbReference type="PANTHER" id="PTHR42718:SF9">
    <property type="entry name" value="MAJOR FACILITATOR SUPERFAMILY MULTIDRUG TRANSPORTER MFSC"/>
    <property type="match status" value="1"/>
</dbReference>
<feature type="transmembrane region" description="Helical" evidence="8">
    <location>
        <begin position="134"/>
        <end position="153"/>
    </location>
</feature>
<dbReference type="Proteomes" id="UP000197904">
    <property type="component" value="Unassembled WGS sequence"/>
</dbReference>
<keyword evidence="7 8" id="KW-0472">Membrane</keyword>